<protein>
    <submittedName>
        <fullName evidence="2">Uncharacterized protein</fullName>
    </submittedName>
</protein>
<name>A0A4U6XQH4_9PEZI</name>
<feature type="region of interest" description="Disordered" evidence="1">
    <location>
        <begin position="96"/>
        <end position="115"/>
    </location>
</feature>
<evidence type="ECO:0000256" key="1">
    <source>
        <dbReference type="SAM" id="MobiDB-lite"/>
    </source>
</evidence>
<proteinExistence type="predicted"/>
<keyword evidence="3" id="KW-1185">Reference proteome</keyword>
<feature type="region of interest" description="Disordered" evidence="1">
    <location>
        <begin position="1"/>
        <end position="21"/>
    </location>
</feature>
<accession>A0A4U6XQH4</accession>
<sequence length="115" mass="13210">SHSHFGRPDQAPNCQLRRDRRDRRRCRRWRGLLAARIFNLEIWGDVAVMESVKFLGLTDLGSFKICAFSEKFRARDAVRWVAVSCKSLRGRPSHLTSIGVSQMGRRTQRGAQPEA</sequence>
<dbReference type="AlphaFoldDB" id="A0A4U6XQH4"/>
<comment type="caution">
    <text evidence="2">The sequence shown here is derived from an EMBL/GenBank/DDBJ whole genome shotgun (WGS) entry which is preliminary data.</text>
</comment>
<reference evidence="2 3" key="1">
    <citation type="journal article" date="2019" name="PLoS ONE">
        <title>Comparative genome analysis indicates high evolutionary potential of pathogenicity genes in Colletotrichum tanaceti.</title>
        <authorList>
            <person name="Lelwala R.V."/>
            <person name="Korhonen P.K."/>
            <person name="Young N.D."/>
            <person name="Scott J.B."/>
            <person name="Ades P.A."/>
            <person name="Gasser R.B."/>
            <person name="Taylor P.W.J."/>
        </authorList>
    </citation>
    <scope>NUCLEOTIDE SEQUENCE [LARGE SCALE GENOMIC DNA]</scope>
    <source>
        <strain evidence="2">BRIP57314</strain>
    </source>
</reference>
<organism evidence="2 3">
    <name type="scientific">Colletotrichum tanaceti</name>
    <dbReference type="NCBI Taxonomy" id="1306861"/>
    <lineage>
        <taxon>Eukaryota</taxon>
        <taxon>Fungi</taxon>
        <taxon>Dikarya</taxon>
        <taxon>Ascomycota</taxon>
        <taxon>Pezizomycotina</taxon>
        <taxon>Sordariomycetes</taxon>
        <taxon>Hypocreomycetidae</taxon>
        <taxon>Glomerellales</taxon>
        <taxon>Glomerellaceae</taxon>
        <taxon>Colletotrichum</taxon>
        <taxon>Colletotrichum destructivum species complex</taxon>
    </lineage>
</organism>
<dbReference type="Proteomes" id="UP000310108">
    <property type="component" value="Unassembled WGS sequence"/>
</dbReference>
<gene>
    <name evidence="2" type="ORF">CTA1_806</name>
</gene>
<dbReference type="EMBL" id="PJEX01000031">
    <property type="protein sequence ID" value="TKW58028.1"/>
    <property type="molecule type" value="Genomic_DNA"/>
</dbReference>
<evidence type="ECO:0000313" key="3">
    <source>
        <dbReference type="Proteomes" id="UP000310108"/>
    </source>
</evidence>
<feature type="non-terminal residue" evidence="2">
    <location>
        <position position="1"/>
    </location>
</feature>
<evidence type="ECO:0000313" key="2">
    <source>
        <dbReference type="EMBL" id="TKW58028.1"/>
    </source>
</evidence>